<gene>
    <name evidence="2" type="ORF">RF11_02910</name>
</gene>
<dbReference type="PANTHER" id="PTHR37984">
    <property type="entry name" value="PROTEIN CBG26694"/>
    <property type="match status" value="1"/>
</dbReference>
<dbReference type="InterPro" id="IPR050951">
    <property type="entry name" value="Retrovirus_Pol_polyprotein"/>
</dbReference>
<feature type="domain" description="Reverse transcriptase" evidence="1">
    <location>
        <begin position="268"/>
        <end position="367"/>
    </location>
</feature>
<organism evidence="2 3">
    <name type="scientific">Thelohanellus kitauei</name>
    <name type="common">Myxosporean</name>
    <dbReference type="NCBI Taxonomy" id="669202"/>
    <lineage>
        <taxon>Eukaryota</taxon>
        <taxon>Metazoa</taxon>
        <taxon>Cnidaria</taxon>
        <taxon>Myxozoa</taxon>
        <taxon>Myxosporea</taxon>
        <taxon>Bivalvulida</taxon>
        <taxon>Platysporina</taxon>
        <taxon>Myxobolidae</taxon>
        <taxon>Thelohanellus</taxon>
    </lineage>
</organism>
<comment type="caution">
    <text evidence="2">The sequence shown here is derived from an EMBL/GenBank/DDBJ whole genome shotgun (WGS) entry which is preliminary data.</text>
</comment>
<dbReference type="InterPro" id="IPR043502">
    <property type="entry name" value="DNA/RNA_pol_sf"/>
</dbReference>
<dbReference type="Proteomes" id="UP000031668">
    <property type="component" value="Unassembled WGS sequence"/>
</dbReference>
<dbReference type="AlphaFoldDB" id="A0A0C2MVI3"/>
<dbReference type="Pfam" id="PF00078">
    <property type="entry name" value="RVT_1"/>
    <property type="match status" value="1"/>
</dbReference>
<keyword evidence="3" id="KW-1185">Reference proteome</keyword>
<dbReference type="Gene3D" id="3.30.70.270">
    <property type="match status" value="2"/>
</dbReference>
<sequence>MLFLHNVGLDINNTLTTQFHPTDLESIQLSDTTDFLERQYEPKNHYRIRQQTEMAESYLMALNKLASSCEYGTKAEERVRDIFVIGYANDQHQQELVKLCDKISLSFAEVVKLAVYLATTGKRNESTPKFFKVESDKTTLTKREQKTIFLSRKIDCLRFGTARYKSNSDCTASNENKQLDIKDNFDNYLTVITINKRFPASSNNGSICIRLHIIGIVVKINVDLGAAGSPIVSVKKPDGFIRSCADFKVSINKCVEARSHCILWFEEIVNKFYGGTLNSVIDLKDRYLKMKKPFGITSAPSIFQRYIARLFAGLKGLACYLYDIIIRGQTHQEHFVNFEIFLNLLQTSSVTTRLDKCMFMQQEVQYLDHGRDKYWYSAVS</sequence>
<evidence type="ECO:0000313" key="2">
    <source>
        <dbReference type="EMBL" id="KII71386.1"/>
    </source>
</evidence>
<proteinExistence type="predicted"/>
<dbReference type="EMBL" id="JWZT01001778">
    <property type="protein sequence ID" value="KII71386.1"/>
    <property type="molecule type" value="Genomic_DNA"/>
</dbReference>
<evidence type="ECO:0000259" key="1">
    <source>
        <dbReference type="Pfam" id="PF00078"/>
    </source>
</evidence>
<dbReference type="SUPFAM" id="SSF56672">
    <property type="entry name" value="DNA/RNA polymerases"/>
    <property type="match status" value="1"/>
</dbReference>
<dbReference type="Gene3D" id="3.10.10.10">
    <property type="entry name" value="HIV Type 1 Reverse Transcriptase, subunit A, domain 1"/>
    <property type="match status" value="1"/>
</dbReference>
<reference evidence="2 3" key="1">
    <citation type="journal article" date="2014" name="Genome Biol. Evol.">
        <title>The genome of the myxosporean Thelohanellus kitauei shows adaptations to nutrient acquisition within its fish host.</title>
        <authorList>
            <person name="Yang Y."/>
            <person name="Xiong J."/>
            <person name="Zhou Z."/>
            <person name="Huo F."/>
            <person name="Miao W."/>
            <person name="Ran C."/>
            <person name="Liu Y."/>
            <person name="Zhang J."/>
            <person name="Feng J."/>
            <person name="Wang M."/>
            <person name="Wang M."/>
            <person name="Wang L."/>
            <person name="Yao B."/>
        </authorList>
    </citation>
    <scope>NUCLEOTIDE SEQUENCE [LARGE SCALE GENOMIC DNA]</scope>
    <source>
        <strain evidence="2">Wuqing</strain>
    </source>
</reference>
<dbReference type="InterPro" id="IPR043128">
    <property type="entry name" value="Rev_trsase/Diguanyl_cyclase"/>
</dbReference>
<protein>
    <recommendedName>
        <fullName evidence="1">Reverse transcriptase domain-containing protein</fullName>
    </recommendedName>
</protein>
<accession>A0A0C2MVI3</accession>
<dbReference type="PANTHER" id="PTHR37984:SF5">
    <property type="entry name" value="PROTEIN NYNRIN-LIKE"/>
    <property type="match status" value="1"/>
</dbReference>
<dbReference type="InterPro" id="IPR000477">
    <property type="entry name" value="RT_dom"/>
</dbReference>
<name>A0A0C2MVI3_THEKT</name>
<evidence type="ECO:0000313" key="3">
    <source>
        <dbReference type="Proteomes" id="UP000031668"/>
    </source>
</evidence>